<organism evidence="3 4">
    <name type="scientific">Prevotella heparinolytica</name>
    <dbReference type="NCBI Taxonomy" id="28113"/>
    <lineage>
        <taxon>Bacteria</taxon>
        <taxon>Pseudomonadati</taxon>
        <taxon>Bacteroidota</taxon>
        <taxon>Bacteroidia</taxon>
        <taxon>Bacteroidales</taxon>
        <taxon>Bacteroidaceae</taxon>
        <taxon>Bacteroides</taxon>
    </lineage>
</organism>
<dbReference type="AlphaFoldDB" id="A0A4V2SE79"/>
<reference evidence="3 4" key="1">
    <citation type="submission" date="2019-03" db="EMBL/GenBank/DDBJ databases">
        <title>Genomic Encyclopedia of Type Strains, Phase IV (KMG-IV): sequencing the most valuable type-strain genomes for metagenomic binning, comparative biology and taxonomic classification.</title>
        <authorList>
            <person name="Goeker M."/>
        </authorList>
    </citation>
    <scope>NUCLEOTIDE SEQUENCE [LARGE SCALE GENOMIC DNA]</scope>
    <source>
        <strain evidence="3 4">DSM 23917</strain>
    </source>
</reference>
<keyword evidence="1" id="KW-0175">Coiled coil</keyword>
<evidence type="ECO:0000313" key="4">
    <source>
        <dbReference type="Proteomes" id="UP000295600"/>
    </source>
</evidence>
<dbReference type="RefSeq" id="WP_131927380.1">
    <property type="nucleotide sequence ID" value="NZ_SLXB01000030.1"/>
</dbReference>
<sequence>MPSIQEILAKDDFSAIVSDLCKDTRENRYPREYMEEYNGDRTRRPDSVGFRQPKTIAVYSDTLTDKEGNPVRLEDKTIQVAKVVTNIPKRIVRTAVAFMFGGEMTLSAEDPNEGFDEFKKVFVRKLKMQSILRKFARKVLSETKAAIVFYPIIKHEKDISGNAKKVSVLKCKILSTPKSLNETCEFYPHFDEGDDMDGFIHKYNADVDGSNCECITIYTAETIYTAVKYNGVWNISKKPNLFKKIPVVYAEVDEPEWDCIANPMDKYEMRLSRVSDTNDYFSEPILKTYGLANLPSKETVGKELNFSMEIDPDTGTAYHGDADYLAWQQSIDSIKEELDRLKSEIDSGSSTPDLSFNNLQGIGNLSGVARKFMTIEATVKASENMEIFGPVVQRAVAIIQAGMINISHTKYASQLEDNYIDVEFGTVLPEDVAEELKNLETASQFNSMETIIKNSPYTDNVQEELARKKQDKKDEAANNLMPGLTFNE</sequence>
<evidence type="ECO:0000256" key="1">
    <source>
        <dbReference type="SAM" id="Coils"/>
    </source>
</evidence>
<dbReference type="EMBL" id="SLXB01000030">
    <property type="protein sequence ID" value="TCO87689.1"/>
    <property type="molecule type" value="Genomic_DNA"/>
</dbReference>
<name>A0A4V2SE79_9BACE</name>
<accession>A0A4V2SE79</accession>
<dbReference type="InterPro" id="IPR021145">
    <property type="entry name" value="Portal_protein_SPP1_Gp6-like"/>
</dbReference>
<feature type="compositionally biased region" description="Basic and acidic residues" evidence="2">
    <location>
        <begin position="466"/>
        <end position="476"/>
    </location>
</feature>
<gene>
    <name evidence="3" type="ORF">EV202_13040</name>
</gene>
<proteinExistence type="predicted"/>
<comment type="caution">
    <text evidence="3">The sequence shown here is derived from an EMBL/GenBank/DDBJ whole genome shotgun (WGS) entry which is preliminary data.</text>
</comment>
<dbReference type="Pfam" id="PF05133">
    <property type="entry name" value="SPP1_portal"/>
    <property type="match status" value="1"/>
</dbReference>
<protein>
    <submittedName>
        <fullName evidence="3">SPP1 family phage portal protein</fullName>
    </submittedName>
</protein>
<evidence type="ECO:0000256" key="2">
    <source>
        <dbReference type="SAM" id="MobiDB-lite"/>
    </source>
</evidence>
<feature type="coiled-coil region" evidence="1">
    <location>
        <begin position="324"/>
        <end position="351"/>
    </location>
</feature>
<feature type="region of interest" description="Disordered" evidence="2">
    <location>
        <begin position="466"/>
        <end position="488"/>
    </location>
</feature>
<dbReference type="Proteomes" id="UP000295600">
    <property type="component" value="Unassembled WGS sequence"/>
</dbReference>
<evidence type="ECO:0000313" key="3">
    <source>
        <dbReference type="EMBL" id="TCO87689.1"/>
    </source>
</evidence>